<dbReference type="InterPro" id="IPR017907">
    <property type="entry name" value="Znf_RING_CS"/>
</dbReference>
<evidence type="ECO:0000256" key="9">
    <source>
        <dbReference type="ARBA" id="ARBA00022786"/>
    </source>
</evidence>
<evidence type="ECO:0000256" key="5">
    <source>
        <dbReference type="ARBA" id="ARBA00022679"/>
    </source>
</evidence>
<evidence type="ECO:0000256" key="11">
    <source>
        <dbReference type="PROSITE-ProRule" id="PRU00175"/>
    </source>
</evidence>
<evidence type="ECO:0000256" key="8">
    <source>
        <dbReference type="ARBA" id="ARBA00022771"/>
    </source>
</evidence>
<dbReference type="EC" id="2.3.2.31" evidence="4"/>
<comment type="function">
    <text evidence="2">Might act as an E3 ubiquitin-protein ligase, or as part of E3 complex, which accepts ubiquitin from specific E2 ubiquitin-conjugating enzymes and then transfers it to substrates.</text>
</comment>
<keyword evidence="15" id="KW-0378">Hydrolase</keyword>
<evidence type="ECO:0000259" key="14">
    <source>
        <dbReference type="PROSITE" id="PS51873"/>
    </source>
</evidence>
<dbReference type="PANTHER" id="PTHR11685">
    <property type="entry name" value="RBR FAMILY RING FINGER AND IBR DOMAIN-CONTAINING"/>
    <property type="match status" value="1"/>
</dbReference>
<dbReference type="InterPro" id="IPR044066">
    <property type="entry name" value="TRIAD_supradom"/>
</dbReference>
<keyword evidence="5" id="KW-0808">Transferase</keyword>
<keyword evidence="15" id="KW-0347">Helicase</keyword>
<evidence type="ECO:0000256" key="4">
    <source>
        <dbReference type="ARBA" id="ARBA00012251"/>
    </source>
</evidence>
<dbReference type="Gene3D" id="1.20.120.1750">
    <property type="match status" value="1"/>
</dbReference>
<dbReference type="GO" id="GO:0061630">
    <property type="term" value="F:ubiquitin protein ligase activity"/>
    <property type="evidence" value="ECO:0007669"/>
    <property type="project" value="UniProtKB-EC"/>
</dbReference>
<dbReference type="Gene3D" id="4.10.1000.40">
    <property type="match status" value="2"/>
</dbReference>
<dbReference type="InterPro" id="IPR013087">
    <property type="entry name" value="Znf_C2H2_type"/>
</dbReference>
<feature type="region of interest" description="Disordered" evidence="12">
    <location>
        <begin position="1"/>
        <end position="22"/>
    </location>
</feature>
<keyword evidence="15" id="KW-0547">Nucleotide-binding</keyword>
<accession>A0A061RBB0</accession>
<dbReference type="PROSITE" id="PS50089">
    <property type="entry name" value="ZF_RING_2"/>
    <property type="match status" value="1"/>
</dbReference>
<evidence type="ECO:0000256" key="6">
    <source>
        <dbReference type="ARBA" id="ARBA00022723"/>
    </source>
</evidence>
<sequence>MASPVVGSSSSTTNKFDGSRPAAPVQYQAGGCNTECRNKMNCDRPDCKFIHPPGWNPPRTGASVNSKMCRYKMNCTRPDCMFTHPSGWKPSKVMCRDALDCNRVDCKFTHPPGWSPSPGKHRLCRNGLDCTRVDCMFTHPPGWNPEKYVSISSDRCGRSLVNKLRTYHGDNLEGLQAIIGAPVTYSDEHKCLISQLPESRAFAGQRKLNNELETARKRVAGEWNEINIVGTTRIIVGKGGTVSAVLTGNQCLSLIAKEVKSAEGGDAATRKQIAEIMREFDEEVVVTRLGSKQDWKITFQSVDNAEGALAAYPNGPWAILRPMIQKPRASTLVQTCNVIVTYPLKVNLEKERRVILKEMLEPMGVKMSDVHVHAGDKLTGKGQAVIRMQSPTDVARAVEQFHGRRFPKLSGRIPLTVEADVSFSAVVSGLVFKALWIQLYKEKQIAKRAGVTVELEPPRRGHQSMVKILGAGEAVAAAHKDSIKATRARIEKLLEGHIISFNRDVIHLLASKEGREELDKLMDECKEVVETPPEAAPDMPQIKCLAIVCEKESSQVRLFGPKLWMDEAERMIRGLAMSHTFSEQISHFSISKEATVFLSRSDQQNRIEKIRADTGAVSCSFSRTQSSDGRGQITVKGTPMSIQTARIHIKHLESDARAGTNIAVTAGMYGASNCPVCLCDIEEADMYILEPCGHAYCKDCAPQLMKNGSLPIVCCKDGCGEVVCMEDVKIGICTGPGQYDLALQKAFNNYINQNHATFGRCYGVNCKQVFTKRPSMSRFDCDHCMESFCTACSVSWHEGKTCAEFQARLKENCASERWTQENTRPCPSCSAPFYKDGGCNRVQCANCKTYICNVCLESFATSGDCYNHLTASHGSFYD</sequence>
<evidence type="ECO:0000256" key="1">
    <source>
        <dbReference type="ARBA" id="ARBA00001798"/>
    </source>
</evidence>
<dbReference type="GO" id="GO:0016567">
    <property type="term" value="P:protein ubiquitination"/>
    <property type="evidence" value="ECO:0007669"/>
    <property type="project" value="InterPro"/>
</dbReference>
<gene>
    <name evidence="15" type="primary">PRP22</name>
    <name evidence="15" type="ORF">TSPGSL018_6821</name>
</gene>
<evidence type="ECO:0000313" key="15">
    <source>
        <dbReference type="EMBL" id="JAC69253.1"/>
    </source>
</evidence>
<protein>
    <recommendedName>
        <fullName evidence="4">RBR-type E3 ubiquitin transferase</fullName>
        <ecNumber evidence="4">2.3.2.31</ecNumber>
    </recommendedName>
</protein>
<evidence type="ECO:0000256" key="3">
    <source>
        <dbReference type="ARBA" id="ARBA00005884"/>
    </source>
</evidence>
<dbReference type="AlphaFoldDB" id="A0A061RBB0"/>
<dbReference type="Pfam" id="PF22191">
    <property type="entry name" value="IBR_1"/>
    <property type="match status" value="1"/>
</dbReference>
<dbReference type="InterPro" id="IPR002867">
    <property type="entry name" value="IBR_dom"/>
</dbReference>
<dbReference type="PROSITE" id="PS00028">
    <property type="entry name" value="ZINC_FINGER_C2H2_1"/>
    <property type="match status" value="1"/>
</dbReference>
<feature type="compositionally biased region" description="Polar residues" evidence="12">
    <location>
        <begin position="1"/>
        <end position="16"/>
    </location>
</feature>
<dbReference type="Pfam" id="PF13639">
    <property type="entry name" value="zf-RING_2"/>
    <property type="match status" value="1"/>
</dbReference>
<dbReference type="Pfam" id="PF01485">
    <property type="entry name" value="IBR"/>
    <property type="match status" value="1"/>
</dbReference>
<dbReference type="InterPro" id="IPR031127">
    <property type="entry name" value="E3_UB_ligase_RBR"/>
</dbReference>
<dbReference type="InterPro" id="IPR001841">
    <property type="entry name" value="Znf_RING"/>
</dbReference>
<dbReference type="GO" id="GO:0008270">
    <property type="term" value="F:zinc ion binding"/>
    <property type="evidence" value="ECO:0007669"/>
    <property type="project" value="UniProtKB-KW"/>
</dbReference>
<evidence type="ECO:0000256" key="10">
    <source>
        <dbReference type="ARBA" id="ARBA00022833"/>
    </source>
</evidence>
<comment type="catalytic activity">
    <reaction evidence="1">
        <text>[E2 ubiquitin-conjugating enzyme]-S-ubiquitinyl-L-cysteine + [acceptor protein]-L-lysine = [E2 ubiquitin-conjugating enzyme]-L-cysteine + [acceptor protein]-N(6)-ubiquitinyl-L-lysine.</text>
        <dbReference type="EC" id="2.3.2.31"/>
    </reaction>
</comment>
<organism evidence="15">
    <name type="scientific">Tetraselmis sp. GSL018</name>
    <dbReference type="NCBI Taxonomy" id="582737"/>
    <lineage>
        <taxon>Eukaryota</taxon>
        <taxon>Viridiplantae</taxon>
        <taxon>Chlorophyta</taxon>
        <taxon>core chlorophytes</taxon>
        <taxon>Chlorodendrophyceae</taxon>
        <taxon>Chlorodendrales</taxon>
        <taxon>Chlorodendraceae</taxon>
        <taxon>Tetraselmis</taxon>
    </lineage>
</organism>
<evidence type="ECO:0000256" key="7">
    <source>
        <dbReference type="ARBA" id="ARBA00022737"/>
    </source>
</evidence>
<feature type="domain" description="RING-type" evidence="13">
    <location>
        <begin position="674"/>
        <end position="714"/>
    </location>
</feature>
<dbReference type="PROSITE" id="PS51873">
    <property type="entry name" value="TRIAD"/>
    <property type="match status" value="1"/>
</dbReference>
<keyword evidence="15" id="KW-0067">ATP-binding</keyword>
<comment type="similarity">
    <text evidence="3">Belongs to the RBR family. Ariadne subfamily.</text>
</comment>
<keyword evidence="10" id="KW-0862">Zinc</keyword>
<dbReference type="PROSITE" id="PS00518">
    <property type="entry name" value="ZF_RING_1"/>
    <property type="match status" value="1"/>
</dbReference>
<keyword evidence="7" id="KW-0677">Repeat</keyword>
<dbReference type="Gene3D" id="3.30.40.10">
    <property type="entry name" value="Zinc/RING finger domain, C3HC4 (zinc finger)"/>
    <property type="match status" value="1"/>
</dbReference>
<keyword evidence="8 11" id="KW-0863">Zinc-finger</keyword>
<keyword evidence="6" id="KW-0479">Metal-binding</keyword>
<dbReference type="EMBL" id="GBEZ01017052">
    <property type="protein sequence ID" value="JAC69253.1"/>
    <property type="molecule type" value="Transcribed_RNA"/>
</dbReference>
<proteinExistence type="inferred from homology"/>
<dbReference type="InterPro" id="IPR013083">
    <property type="entry name" value="Znf_RING/FYVE/PHD"/>
</dbReference>
<dbReference type="SUPFAM" id="SSF57850">
    <property type="entry name" value="RING/U-box"/>
    <property type="match status" value="3"/>
</dbReference>
<dbReference type="Pfam" id="PF14608">
    <property type="entry name" value="zf-CCCH_2"/>
    <property type="match status" value="3"/>
</dbReference>
<reference evidence="15" key="1">
    <citation type="submission" date="2014-05" db="EMBL/GenBank/DDBJ databases">
        <title>The transcriptome of the halophilic microalga Tetraselmis sp. GSL018 isolated from the Great Salt Lake, Utah.</title>
        <authorList>
            <person name="Jinkerson R.E."/>
            <person name="D'Adamo S."/>
            <person name="Posewitz M.C."/>
        </authorList>
    </citation>
    <scope>NUCLEOTIDE SEQUENCE</scope>
    <source>
        <strain evidence="15">GSL018</strain>
    </source>
</reference>
<keyword evidence="9" id="KW-0833">Ubl conjugation pathway</keyword>
<name>A0A061RBB0_9CHLO</name>
<evidence type="ECO:0000259" key="13">
    <source>
        <dbReference type="PROSITE" id="PS50089"/>
    </source>
</evidence>
<dbReference type="CDD" id="cd00105">
    <property type="entry name" value="KH-I"/>
    <property type="match status" value="1"/>
</dbReference>
<dbReference type="GO" id="GO:0004386">
    <property type="term" value="F:helicase activity"/>
    <property type="evidence" value="ECO:0007669"/>
    <property type="project" value="UniProtKB-KW"/>
</dbReference>
<feature type="domain" description="RING-type" evidence="14">
    <location>
        <begin position="670"/>
        <end position="878"/>
    </location>
</feature>
<evidence type="ECO:0000256" key="2">
    <source>
        <dbReference type="ARBA" id="ARBA00003976"/>
    </source>
</evidence>
<evidence type="ECO:0000256" key="12">
    <source>
        <dbReference type="SAM" id="MobiDB-lite"/>
    </source>
</evidence>